<accession>A0A072U5T6</accession>
<dbReference type="AlphaFoldDB" id="A0A072U5T6"/>
<keyword evidence="4" id="KW-1185">Reference proteome</keyword>
<reference evidence="2 4" key="1">
    <citation type="journal article" date="2011" name="Nature">
        <title>The Medicago genome provides insight into the evolution of rhizobial symbioses.</title>
        <authorList>
            <person name="Young N.D."/>
            <person name="Debelle F."/>
            <person name="Oldroyd G.E."/>
            <person name="Geurts R."/>
            <person name="Cannon S.B."/>
            <person name="Udvardi M.K."/>
            <person name="Benedito V.A."/>
            <person name="Mayer K.F."/>
            <person name="Gouzy J."/>
            <person name="Schoof H."/>
            <person name="Van de Peer Y."/>
            <person name="Proost S."/>
            <person name="Cook D.R."/>
            <person name="Meyers B.C."/>
            <person name="Spannagl M."/>
            <person name="Cheung F."/>
            <person name="De Mita S."/>
            <person name="Krishnakumar V."/>
            <person name="Gundlach H."/>
            <person name="Zhou S."/>
            <person name="Mudge J."/>
            <person name="Bharti A.K."/>
            <person name="Murray J.D."/>
            <person name="Naoumkina M.A."/>
            <person name="Rosen B."/>
            <person name="Silverstein K.A."/>
            <person name="Tang H."/>
            <person name="Rombauts S."/>
            <person name="Zhao P.X."/>
            <person name="Zhou P."/>
            <person name="Barbe V."/>
            <person name="Bardou P."/>
            <person name="Bechner M."/>
            <person name="Bellec A."/>
            <person name="Berger A."/>
            <person name="Berges H."/>
            <person name="Bidwell S."/>
            <person name="Bisseling T."/>
            <person name="Choisne N."/>
            <person name="Couloux A."/>
            <person name="Denny R."/>
            <person name="Deshpande S."/>
            <person name="Dai X."/>
            <person name="Doyle J.J."/>
            <person name="Dudez A.M."/>
            <person name="Farmer A.D."/>
            <person name="Fouteau S."/>
            <person name="Franken C."/>
            <person name="Gibelin C."/>
            <person name="Gish J."/>
            <person name="Goldstein S."/>
            <person name="Gonzalez A.J."/>
            <person name="Green P.J."/>
            <person name="Hallab A."/>
            <person name="Hartog M."/>
            <person name="Hua A."/>
            <person name="Humphray S.J."/>
            <person name="Jeong D.H."/>
            <person name="Jing Y."/>
            <person name="Jocker A."/>
            <person name="Kenton S.M."/>
            <person name="Kim D.J."/>
            <person name="Klee K."/>
            <person name="Lai H."/>
            <person name="Lang C."/>
            <person name="Lin S."/>
            <person name="Macmil S.L."/>
            <person name="Magdelenat G."/>
            <person name="Matthews L."/>
            <person name="McCorrison J."/>
            <person name="Monaghan E.L."/>
            <person name="Mun J.H."/>
            <person name="Najar F.Z."/>
            <person name="Nicholson C."/>
            <person name="Noirot C."/>
            <person name="O'Bleness M."/>
            <person name="Paule C.R."/>
            <person name="Poulain J."/>
            <person name="Prion F."/>
            <person name="Qin B."/>
            <person name="Qu C."/>
            <person name="Retzel E.F."/>
            <person name="Riddle C."/>
            <person name="Sallet E."/>
            <person name="Samain S."/>
            <person name="Samson N."/>
            <person name="Sanders I."/>
            <person name="Saurat O."/>
            <person name="Scarpelli C."/>
            <person name="Schiex T."/>
            <person name="Segurens B."/>
            <person name="Severin A.J."/>
            <person name="Sherrier D.J."/>
            <person name="Shi R."/>
            <person name="Sims S."/>
            <person name="Singer S.R."/>
            <person name="Sinharoy S."/>
            <person name="Sterck L."/>
            <person name="Viollet A."/>
            <person name="Wang B.B."/>
            <person name="Wang K."/>
            <person name="Wang M."/>
            <person name="Wang X."/>
            <person name="Warfsmann J."/>
            <person name="Weissenbach J."/>
            <person name="White D.D."/>
            <person name="White J.D."/>
            <person name="Wiley G.B."/>
            <person name="Wincker P."/>
            <person name="Xing Y."/>
            <person name="Yang L."/>
            <person name="Yao Z."/>
            <person name="Ying F."/>
            <person name="Zhai J."/>
            <person name="Zhou L."/>
            <person name="Zuber A."/>
            <person name="Denarie J."/>
            <person name="Dixon R.A."/>
            <person name="May G.D."/>
            <person name="Schwartz D.C."/>
            <person name="Rogers J."/>
            <person name="Quetier F."/>
            <person name="Town C.D."/>
            <person name="Roe B.A."/>
        </authorList>
    </citation>
    <scope>NUCLEOTIDE SEQUENCE [LARGE SCALE GENOMIC DNA]</scope>
    <source>
        <strain evidence="2">A17</strain>
        <strain evidence="3 4">cv. Jemalong A17</strain>
    </source>
</reference>
<gene>
    <name evidence="2" type="ordered locus">MTR_7g112417</name>
</gene>
<dbReference type="EMBL" id="CM001223">
    <property type="protein sequence ID" value="KEH24498.1"/>
    <property type="molecule type" value="Genomic_DNA"/>
</dbReference>
<evidence type="ECO:0000313" key="4">
    <source>
        <dbReference type="Proteomes" id="UP000002051"/>
    </source>
</evidence>
<evidence type="ECO:0000313" key="3">
    <source>
        <dbReference type="EnsemblPlants" id="KEH24498"/>
    </source>
</evidence>
<keyword evidence="1" id="KW-0472">Membrane</keyword>
<organism evidence="2 4">
    <name type="scientific">Medicago truncatula</name>
    <name type="common">Barrel medic</name>
    <name type="synonym">Medicago tribuloides</name>
    <dbReference type="NCBI Taxonomy" id="3880"/>
    <lineage>
        <taxon>Eukaryota</taxon>
        <taxon>Viridiplantae</taxon>
        <taxon>Streptophyta</taxon>
        <taxon>Embryophyta</taxon>
        <taxon>Tracheophyta</taxon>
        <taxon>Spermatophyta</taxon>
        <taxon>Magnoliopsida</taxon>
        <taxon>eudicotyledons</taxon>
        <taxon>Gunneridae</taxon>
        <taxon>Pentapetalae</taxon>
        <taxon>rosids</taxon>
        <taxon>fabids</taxon>
        <taxon>Fabales</taxon>
        <taxon>Fabaceae</taxon>
        <taxon>Papilionoideae</taxon>
        <taxon>50 kb inversion clade</taxon>
        <taxon>NPAAA clade</taxon>
        <taxon>Hologalegina</taxon>
        <taxon>IRL clade</taxon>
        <taxon>Trifolieae</taxon>
        <taxon>Medicago</taxon>
    </lineage>
</organism>
<sequence length="74" mass="8341">MAWEWTKIPSSSIREMTFLPLSSSSSHSLFFLPYLQTTITNTILILFLFMFLTGSANNTTVTVYKTTAITTDPL</sequence>
<keyword evidence="1" id="KW-1133">Transmembrane helix</keyword>
<reference evidence="2 4" key="2">
    <citation type="journal article" date="2014" name="BMC Genomics">
        <title>An improved genome release (version Mt4.0) for the model legume Medicago truncatula.</title>
        <authorList>
            <person name="Tang H."/>
            <person name="Krishnakumar V."/>
            <person name="Bidwell S."/>
            <person name="Rosen B."/>
            <person name="Chan A."/>
            <person name="Zhou S."/>
            <person name="Gentzbittel L."/>
            <person name="Childs K.L."/>
            <person name="Yandell M."/>
            <person name="Gundlach H."/>
            <person name="Mayer K.F."/>
            <person name="Schwartz D.C."/>
            <person name="Town C.D."/>
        </authorList>
    </citation>
    <scope>GENOME REANNOTATION</scope>
    <source>
        <strain evidence="2">A17</strain>
        <strain evidence="3 4">cv. Jemalong A17</strain>
    </source>
</reference>
<feature type="transmembrane region" description="Helical" evidence="1">
    <location>
        <begin position="31"/>
        <end position="52"/>
    </location>
</feature>
<evidence type="ECO:0000313" key="2">
    <source>
        <dbReference type="EMBL" id="KEH24498.1"/>
    </source>
</evidence>
<dbReference type="HOGENOM" id="CLU_2691544_0_0_1"/>
<keyword evidence="1 2" id="KW-0812">Transmembrane</keyword>
<proteinExistence type="predicted"/>
<name>A0A072U5T6_MEDTR</name>
<evidence type="ECO:0000256" key="1">
    <source>
        <dbReference type="SAM" id="Phobius"/>
    </source>
</evidence>
<protein>
    <submittedName>
        <fullName evidence="2">Transmembrane protein, putative</fullName>
    </submittedName>
</protein>
<dbReference type="EnsemblPlants" id="KEH24498">
    <property type="protein sequence ID" value="KEH24498"/>
    <property type="gene ID" value="MTR_7g112417"/>
</dbReference>
<dbReference type="Proteomes" id="UP000002051">
    <property type="component" value="Unassembled WGS sequence"/>
</dbReference>
<reference evidence="3" key="3">
    <citation type="submission" date="2015-04" db="UniProtKB">
        <authorList>
            <consortium name="EnsemblPlants"/>
        </authorList>
    </citation>
    <scope>IDENTIFICATION</scope>
    <source>
        <strain evidence="3">cv. Jemalong A17</strain>
    </source>
</reference>